<feature type="coiled-coil region" evidence="1">
    <location>
        <begin position="7"/>
        <end position="84"/>
    </location>
</feature>
<accession>A0AAW0RLW5</accession>
<proteinExistence type="predicted"/>
<keyword evidence="3" id="KW-1185">Reference proteome</keyword>
<gene>
    <name evidence="2" type="ORF">G3M48_007792</name>
</gene>
<dbReference type="Proteomes" id="UP001397290">
    <property type="component" value="Unassembled WGS sequence"/>
</dbReference>
<sequence>MAQQTLAMAQEEEIKRLKRLIEQETLRFEEAKRRRVQQTLRFEEEKRLREQETLRLREQETLRFEEAKRRREQQTLRFEEEKRLREQETLRFEEAKRLREQETLRFEEEKHLRVHAEQNLLRAIDAAQREREERNKTTRDQTLEDYLKSVHVLNYHMPRLLPPPTKIARTLSEGQQSESTSTTHGRADIVGKYYPLRICPWTSFPELCQRQFARI</sequence>
<reference evidence="2 3" key="1">
    <citation type="submission" date="2020-02" db="EMBL/GenBank/DDBJ databases">
        <title>Comparative genomics of the hypocrealean fungal genus Beauvera.</title>
        <authorList>
            <person name="Showalter D.N."/>
            <person name="Bushley K.E."/>
            <person name="Rehner S.A."/>
        </authorList>
    </citation>
    <scope>NUCLEOTIDE SEQUENCE [LARGE SCALE GENOMIC DNA]</scope>
    <source>
        <strain evidence="2 3">ARSEF4384</strain>
    </source>
</reference>
<comment type="caution">
    <text evidence="2">The sequence shown here is derived from an EMBL/GenBank/DDBJ whole genome shotgun (WGS) entry which is preliminary data.</text>
</comment>
<keyword evidence="1" id="KW-0175">Coiled coil</keyword>
<evidence type="ECO:0000313" key="3">
    <source>
        <dbReference type="Proteomes" id="UP001397290"/>
    </source>
</evidence>
<evidence type="ECO:0000256" key="1">
    <source>
        <dbReference type="SAM" id="Coils"/>
    </source>
</evidence>
<dbReference type="AlphaFoldDB" id="A0AAW0RLW5"/>
<protein>
    <submittedName>
        <fullName evidence="2">Uncharacterized protein</fullName>
    </submittedName>
</protein>
<evidence type="ECO:0000313" key="2">
    <source>
        <dbReference type="EMBL" id="KAK8143065.1"/>
    </source>
</evidence>
<organism evidence="2 3">
    <name type="scientific">Beauveria asiatica</name>
    <dbReference type="NCBI Taxonomy" id="1069075"/>
    <lineage>
        <taxon>Eukaryota</taxon>
        <taxon>Fungi</taxon>
        <taxon>Dikarya</taxon>
        <taxon>Ascomycota</taxon>
        <taxon>Pezizomycotina</taxon>
        <taxon>Sordariomycetes</taxon>
        <taxon>Hypocreomycetidae</taxon>
        <taxon>Hypocreales</taxon>
        <taxon>Cordycipitaceae</taxon>
        <taxon>Beauveria</taxon>
    </lineage>
</organism>
<name>A0AAW0RLW5_9HYPO</name>
<dbReference type="EMBL" id="JAAHCF010000561">
    <property type="protein sequence ID" value="KAK8143065.1"/>
    <property type="molecule type" value="Genomic_DNA"/>
</dbReference>